<name>A0A6G1J8C5_9PLEO</name>
<organism evidence="2 3">
    <name type="scientific">Lentithecium fluviatile CBS 122367</name>
    <dbReference type="NCBI Taxonomy" id="1168545"/>
    <lineage>
        <taxon>Eukaryota</taxon>
        <taxon>Fungi</taxon>
        <taxon>Dikarya</taxon>
        <taxon>Ascomycota</taxon>
        <taxon>Pezizomycotina</taxon>
        <taxon>Dothideomycetes</taxon>
        <taxon>Pleosporomycetidae</taxon>
        <taxon>Pleosporales</taxon>
        <taxon>Massarineae</taxon>
        <taxon>Lentitheciaceae</taxon>
        <taxon>Lentithecium</taxon>
    </lineage>
</organism>
<feature type="compositionally biased region" description="Basic and acidic residues" evidence="1">
    <location>
        <begin position="42"/>
        <end position="57"/>
    </location>
</feature>
<dbReference type="AlphaFoldDB" id="A0A6G1J8C5"/>
<evidence type="ECO:0000256" key="1">
    <source>
        <dbReference type="SAM" id="MobiDB-lite"/>
    </source>
</evidence>
<keyword evidence="3" id="KW-1185">Reference proteome</keyword>
<evidence type="ECO:0000313" key="3">
    <source>
        <dbReference type="Proteomes" id="UP000799291"/>
    </source>
</evidence>
<evidence type="ECO:0000313" key="2">
    <source>
        <dbReference type="EMBL" id="KAF2686766.1"/>
    </source>
</evidence>
<proteinExistence type="predicted"/>
<gene>
    <name evidence="2" type="ORF">K458DRAFT_416115</name>
</gene>
<reference evidence="2" key="1">
    <citation type="journal article" date="2020" name="Stud. Mycol.">
        <title>101 Dothideomycetes genomes: a test case for predicting lifestyles and emergence of pathogens.</title>
        <authorList>
            <person name="Haridas S."/>
            <person name="Albert R."/>
            <person name="Binder M."/>
            <person name="Bloem J."/>
            <person name="Labutti K."/>
            <person name="Salamov A."/>
            <person name="Andreopoulos B."/>
            <person name="Baker S."/>
            <person name="Barry K."/>
            <person name="Bills G."/>
            <person name="Bluhm B."/>
            <person name="Cannon C."/>
            <person name="Castanera R."/>
            <person name="Culley D."/>
            <person name="Daum C."/>
            <person name="Ezra D."/>
            <person name="Gonzalez J."/>
            <person name="Henrissat B."/>
            <person name="Kuo A."/>
            <person name="Liang C."/>
            <person name="Lipzen A."/>
            <person name="Lutzoni F."/>
            <person name="Magnuson J."/>
            <person name="Mondo S."/>
            <person name="Nolan M."/>
            <person name="Ohm R."/>
            <person name="Pangilinan J."/>
            <person name="Park H.-J."/>
            <person name="Ramirez L."/>
            <person name="Alfaro M."/>
            <person name="Sun H."/>
            <person name="Tritt A."/>
            <person name="Yoshinaga Y."/>
            <person name="Zwiers L.-H."/>
            <person name="Turgeon B."/>
            <person name="Goodwin S."/>
            <person name="Spatafora J."/>
            <person name="Crous P."/>
            <person name="Grigoriev I."/>
        </authorList>
    </citation>
    <scope>NUCLEOTIDE SEQUENCE</scope>
    <source>
        <strain evidence="2">CBS 122367</strain>
    </source>
</reference>
<feature type="region of interest" description="Disordered" evidence="1">
    <location>
        <begin position="1"/>
        <end position="28"/>
    </location>
</feature>
<accession>A0A6G1J8C5</accession>
<dbReference type="EMBL" id="MU005576">
    <property type="protein sequence ID" value="KAF2686766.1"/>
    <property type="molecule type" value="Genomic_DNA"/>
</dbReference>
<feature type="region of interest" description="Disordered" evidence="1">
    <location>
        <begin position="38"/>
        <end position="57"/>
    </location>
</feature>
<protein>
    <submittedName>
        <fullName evidence="2">Uncharacterized protein</fullName>
    </submittedName>
</protein>
<sequence>MHVHHFLENLSASRMARRRTAPLRYSTRSGRYHHFPMLRLPQTDEKELSRKDKERKA</sequence>
<dbReference type="Proteomes" id="UP000799291">
    <property type="component" value="Unassembled WGS sequence"/>
</dbReference>